<keyword evidence="5" id="KW-0560">Oxidoreductase</keyword>
<evidence type="ECO:0000256" key="2">
    <source>
        <dbReference type="ARBA" id="ARBA00022640"/>
    </source>
</evidence>
<dbReference type="PROSITE" id="PS51296">
    <property type="entry name" value="RIESKE"/>
    <property type="match status" value="1"/>
</dbReference>
<evidence type="ECO:0000256" key="1">
    <source>
        <dbReference type="ARBA" id="ARBA00004474"/>
    </source>
</evidence>
<dbReference type="GO" id="GO:0009536">
    <property type="term" value="C:plastid"/>
    <property type="evidence" value="ECO:0007669"/>
    <property type="project" value="UniProtKB-SubCell"/>
</dbReference>
<protein>
    <submittedName>
        <fullName evidence="10">Rieske (2fe-2s) domain protein</fullName>
    </submittedName>
</protein>
<evidence type="ECO:0000256" key="8">
    <source>
        <dbReference type="SAM" id="MobiDB-lite"/>
    </source>
</evidence>
<dbReference type="InterPro" id="IPR036922">
    <property type="entry name" value="Rieske_2Fe-2S_sf"/>
</dbReference>
<dbReference type="Pfam" id="PF19112">
    <property type="entry name" value="VanA_C"/>
    <property type="match status" value="1"/>
</dbReference>
<evidence type="ECO:0000313" key="10">
    <source>
        <dbReference type="EMBL" id="EWM28030.1"/>
    </source>
</evidence>
<dbReference type="InterPro" id="IPR050584">
    <property type="entry name" value="Cholesterol_7-desaturase"/>
</dbReference>
<comment type="caution">
    <text evidence="10">The sequence shown here is derived from an EMBL/GenBank/DDBJ whole genome shotgun (WGS) entry which is preliminary data.</text>
</comment>
<dbReference type="GO" id="GO:0051537">
    <property type="term" value="F:2 iron, 2 sulfur cluster binding"/>
    <property type="evidence" value="ECO:0007669"/>
    <property type="project" value="UniProtKB-KW"/>
</dbReference>
<dbReference type="OrthoDB" id="189176at2759"/>
<sequence>MSPVQDPFLIPPHLCRTAGTKRRMSGASSSCTFLAVVAATAAAASTFRGSSSLYSPIMVDAFAPPTQFSWAPHKSSTAQRTAHCQRVPYFLPTTCLEKGGARMRHARDRSSLPVHAISPFQEQYRDDEGLPEKKKSSKGKDKDQVEGTQAPSSSTPSLHDEILTKFKSLFEGIASIDTHAESTHEEAVATLAATALAKTKGGAGGRGGSSLVTLGSPSTTTVSFPDQSRAADVAAAALQSPCDSALPAVVPKSSSSSPSPSTSLSASDVALGKVPEPVNENIARISSKVPNTWLAVCHSSSLKKKELKKIWVDDKPICLFRAASGEVKAISDICLHRAAALSDGWLDGDLVVCPYHAYKFDGEGKLRYIPGVDEGMLAKNKRTARTVWYKTLEQGGLIYLFPDAMRAGAIEQHVKPFLIPEEVDPSFRVVEGVAEIKASANLVVENLLDMLHISYVHSFGNMQEPLPFSENYDYFFDDEASQLLPYARTTFKYRAGPTSISKVVGQVKEVVVENEFHLPYTTVTRVKFGKDVKTIYVVAVPVEDGLTVVHYKLYRNFMYVHPQDESPVNKGLDHFFQSVMRLTLNEDKEILESLYQEHQAGYVLSRYDKPLKIYRKALKEFMEASKSREFLAERRALEMELLRLIECTERGRKATRGQHSMILSIVQGLERGFARQFKDEEGGNGEVVIEDSAVNGTWHLVYANPGDLASLPPDDEQKEEEQRSLRMQDLRPALDATATAAAGPYPWRTMTPRQQQRMTREARERMQQAEEKGGSAHSLPAAEPASKPLPRSPRETDDVLLYSEEKSARLQERLRSAGGERYLLDFTPSKGRPLWVDTDESTQTIDTSKNLLSNTAVYQGLLGITTKVELNGIISTPAGGQKNKGDALGVKDGGRNKGHRQDVQFTSAKVDVGGFKVTFPHMDVFGVNGWLDTTFVDEHIRICRGNRGSIFVLTRRPLTVAAVGKGEV</sequence>
<keyword evidence="11" id="KW-1185">Reference proteome</keyword>
<dbReference type="Proteomes" id="UP000019335">
    <property type="component" value="Chromosome 5"/>
</dbReference>
<keyword evidence="7" id="KW-0411">Iron-sulfur</keyword>
<evidence type="ECO:0000313" key="11">
    <source>
        <dbReference type="Proteomes" id="UP000019335"/>
    </source>
</evidence>
<feature type="region of interest" description="Disordered" evidence="8">
    <location>
        <begin position="106"/>
        <end position="158"/>
    </location>
</feature>
<dbReference type="SUPFAM" id="SSF55961">
    <property type="entry name" value="Bet v1-like"/>
    <property type="match status" value="1"/>
</dbReference>
<dbReference type="GO" id="GO:0046872">
    <property type="term" value="F:metal ion binding"/>
    <property type="evidence" value="ECO:0007669"/>
    <property type="project" value="UniProtKB-KW"/>
</dbReference>
<keyword evidence="6" id="KW-0408">Iron</keyword>
<evidence type="ECO:0000256" key="4">
    <source>
        <dbReference type="ARBA" id="ARBA00022723"/>
    </source>
</evidence>
<feature type="compositionally biased region" description="Polar residues" evidence="8">
    <location>
        <begin position="146"/>
        <end position="157"/>
    </location>
</feature>
<proteinExistence type="predicted"/>
<accession>W7TLS3</accession>
<evidence type="ECO:0000256" key="6">
    <source>
        <dbReference type="ARBA" id="ARBA00023004"/>
    </source>
</evidence>
<dbReference type="InterPro" id="IPR044043">
    <property type="entry name" value="VanA_C_cat"/>
</dbReference>
<keyword evidence="3" id="KW-0001">2Fe-2S</keyword>
<dbReference type="PANTHER" id="PTHR21266:SF60">
    <property type="entry name" value="3-KETOSTEROID-9-ALPHA-MONOOXYGENASE, OXYGENASE COMPONENT"/>
    <property type="match status" value="1"/>
</dbReference>
<feature type="region of interest" description="Disordered" evidence="8">
    <location>
        <begin position="879"/>
        <end position="899"/>
    </location>
</feature>
<dbReference type="InterPro" id="IPR006843">
    <property type="entry name" value="PAP/fibrillin_dom"/>
</dbReference>
<keyword evidence="2" id="KW-0934">Plastid</keyword>
<feature type="compositionally biased region" description="Basic and acidic residues" evidence="8">
    <location>
        <begin position="758"/>
        <end position="774"/>
    </location>
</feature>
<evidence type="ECO:0000256" key="7">
    <source>
        <dbReference type="ARBA" id="ARBA00023014"/>
    </source>
</evidence>
<dbReference type="PANTHER" id="PTHR21266">
    <property type="entry name" value="IRON-SULFUR DOMAIN CONTAINING PROTEIN"/>
    <property type="match status" value="1"/>
</dbReference>
<dbReference type="Pfam" id="PF00355">
    <property type="entry name" value="Rieske"/>
    <property type="match status" value="1"/>
</dbReference>
<feature type="compositionally biased region" description="Basic and acidic residues" evidence="8">
    <location>
        <begin position="720"/>
        <end position="729"/>
    </location>
</feature>
<dbReference type="GO" id="GO:0016491">
    <property type="term" value="F:oxidoreductase activity"/>
    <property type="evidence" value="ECO:0007669"/>
    <property type="project" value="UniProtKB-KW"/>
</dbReference>
<feature type="domain" description="Rieske" evidence="9">
    <location>
        <begin position="294"/>
        <end position="400"/>
    </location>
</feature>
<name>W7TLS3_9STRA</name>
<dbReference type="Gene3D" id="2.102.10.10">
    <property type="entry name" value="Rieske [2Fe-2S] iron-sulphur domain"/>
    <property type="match status" value="1"/>
</dbReference>
<dbReference type="InterPro" id="IPR017941">
    <property type="entry name" value="Rieske_2Fe-2S"/>
</dbReference>
<keyword evidence="4" id="KW-0479">Metal-binding</keyword>
<dbReference type="SUPFAM" id="SSF50022">
    <property type="entry name" value="ISP domain"/>
    <property type="match status" value="1"/>
</dbReference>
<reference evidence="10 11" key="1">
    <citation type="journal article" date="2014" name="Mol. Plant">
        <title>Chromosome Scale Genome Assembly and Transcriptome Profiling of Nannochloropsis gaditana in Nitrogen Depletion.</title>
        <authorList>
            <person name="Corteggiani Carpinelli E."/>
            <person name="Telatin A."/>
            <person name="Vitulo N."/>
            <person name="Forcato C."/>
            <person name="D'Angelo M."/>
            <person name="Schiavon R."/>
            <person name="Vezzi A."/>
            <person name="Giacometti G.M."/>
            <person name="Morosinotto T."/>
            <person name="Valle G."/>
        </authorList>
    </citation>
    <scope>NUCLEOTIDE SEQUENCE [LARGE SCALE GENOMIC DNA]</scope>
    <source>
        <strain evidence="10 11">B-31</strain>
    </source>
</reference>
<evidence type="ECO:0000256" key="3">
    <source>
        <dbReference type="ARBA" id="ARBA00022714"/>
    </source>
</evidence>
<gene>
    <name evidence="10" type="ORF">Naga_100008g117</name>
</gene>
<organism evidence="10 11">
    <name type="scientific">Nannochloropsis gaditana</name>
    <dbReference type="NCBI Taxonomy" id="72520"/>
    <lineage>
        <taxon>Eukaryota</taxon>
        <taxon>Sar</taxon>
        <taxon>Stramenopiles</taxon>
        <taxon>Ochrophyta</taxon>
        <taxon>Eustigmatophyceae</taxon>
        <taxon>Eustigmatales</taxon>
        <taxon>Monodopsidaceae</taxon>
        <taxon>Nannochloropsis</taxon>
    </lineage>
</organism>
<comment type="subcellular location">
    <subcellularLocation>
        <location evidence="1">Plastid</location>
    </subcellularLocation>
</comment>
<feature type="compositionally biased region" description="Basic and acidic residues" evidence="8">
    <location>
        <begin position="123"/>
        <end position="145"/>
    </location>
</feature>
<feature type="region of interest" description="Disordered" evidence="8">
    <location>
        <begin position="248"/>
        <end position="268"/>
    </location>
</feature>
<dbReference type="Pfam" id="PF04755">
    <property type="entry name" value="PAP_fibrillin"/>
    <property type="match status" value="1"/>
</dbReference>
<dbReference type="AlphaFoldDB" id="W7TLS3"/>
<evidence type="ECO:0000256" key="5">
    <source>
        <dbReference type="ARBA" id="ARBA00023002"/>
    </source>
</evidence>
<feature type="region of interest" description="Disordered" evidence="8">
    <location>
        <begin position="705"/>
        <end position="794"/>
    </location>
</feature>
<evidence type="ECO:0000259" key="9">
    <source>
        <dbReference type="PROSITE" id="PS51296"/>
    </source>
</evidence>
<dbReference type="Gene3D" id="3.90.380.10">
    <property type="entry name" value="Naphthalene 1,2-dioxygenase Alpha Subunit, Chain A, domain 1"/>
    <property type="match status" value="1"/>
</dbReference>
<dbReference type="EMBL" id="AZIL01000356">
    <property type="protein sequence ID" value="EWM28030.1"/>
    <property type="molecule type" value="Genomic_DNA"/>
</dbReference>